<dbReference type="EMBL" id="GBRH01242165">
    <property type="protein sequence ID" value="JAD55730.1"/>
    <property type="molecule type" value="Transcribed_RNA"/>
</dbReference>
<evidence type="ECO:0000256" key="1">
    <source>
        <dbReference type="SAM" id="Phobius"/>
    </source>
</evidence>
<organism evidence="2">
    <name type="scientific">Arundo donax</name>
    <name type="common">Giant reed</name>
    <name type="synonym">Donax arundinaceus</name>
    <dbReference type="NCBI Taxonomy" id="35708"/>
    <lineage>
        <taxon>Eukaryota</taxon>
        <taxon>Viridiplantae</taxon>
        <taxon>Streptophyta</taxon>
        <taxon>Embryophyta</taxon>
        <taxon>Tracheophyta</taxon>
        <taxon>Spermatophyta</taxon>
        <taxon>Magnoliopsida</taxon>
        <taxon>Liliopsida</taxon>
        <taxon>Poales</taxon>
        <taxon>Poaceae</taxon>
        <taxon>PACMAD clade</taxon>
        <taxon>Arundinoideae</taxon>
        <taxon>Arundineae</taxon>
        <taxon>Arundo</taxon>
    </lineage>
</organism>
<sequence>MLLGYMIVTTTTTTTLIFSFGGQLVAVFYSDG</sequence>
<keyword evidence="1" id="KW-0472">Membrane</keyword>
<accession>A0A0A9B3J2</accession>
<reference evidence="2" key="2">
    <citation type="journal article" date="2015" name="Data Brief">
        <title>Shoot transcriptome of the giant reed, Arundo donax.</title>
        <authorList>
            <person name="Barrero R.A."/>
            <person name="Guerrero F.D."/>
            <person name="Moolhuijzen P."/>
            <person name="Goolsby J.A."/>
            <person name="Tidwell J."/>
            <person name="Bellgard S.E."/>
            <person name="Bellgard M.I."/>
        </authorList>
    </citation>
    <scope>NUCLEOTIDE SEQUENCE</scope>
    <source>
        <tissue evidence="2">Shoot tissue taken approximately 20 cm above the soil surface</tissue>
    </source>
</reference>
<proteinExistence type="predicted"/>
<protein>
    <submittedName>
        <fullName evidence="2">Dof1</fullName>
    </submittedName>
</protein>
<feature type="transmembrane region" description="Helical" evidence="1">
    <location>
        <begin position="6"/>
        <end position="29"/>
    </location>
</feature>
<evidence type="ECO:0000313" key="2">
    <source>
        <dbReference type="EMBL" id="JAD55730.1"/>
    </source>
</evidence>
<keyword evidence="1" id="KW-1133">Transmembrane helix</keyword>
<keyword evidence="1" id="KW-0812">Transmembrane</keyword>
<name>A0A0A9B3J2_ARUDO</name>
<reference evidence="2" key="1">
    <citation type="submission" date="2014-09" db="EMBL/GenBank/DDBJ databases">
        <authorList>
            <person name="Magalhaes I.L.F."/>
            <person name="Oliveira U."/>
            <person name="Santos F.R."/>
            <person name="Vidigal T.H.D.A."/>
            <person name="Brescovit A.D."/>
            <person name="Santos A.J."/>
        </authorList>
    </citation>
    <scope>NUCLEOTIDE SEQUENCE</scope>
    <source>
        <tissue evidence="2">Shoot tissue taken approximately 20 cm above the soil surface</tissue>
    </source>
</reference>
<dbReference type="AlphaFoldDB" id="A0A0A9B3J2"/>